<dbReference type="HOGENOM" id="CLU_558247_0_0_1"/>
<evidence type="ECO:0000313" key="3">
    <source>
        <dbReference type="Proteomes" id="UP000001514"/>
    </source>
</evidence>
<evidence type="ECO:0000256" key="1">
    <source>
        <dbReference type="ARBA" id="ARBA00009861"/>
    </source>
</evidence>
<organism evidence="3">
    <name type="scientific">Selaginella moellendorffii</name>
    <name type="common">Spikemoss</name>
    <dbReference type="NCBI Taxonomy" id="88036"/>
    <lineage>
        <taxon>Eukaryota</taxon>
        <taxon>Viridiplantae</taxon>
        <taxon>Streptophyta</taxon>
        <taxon>Embryophyta</taxon>
        <taxon>Tracheophyta</taxon>
        <taxon>Lycopodiopsida</taxon>
        <taxon>Selaginellales</taxon>
        <taxon>Selaginellaceae</taxon>
        <taxon>Selaginella</taxon>
    </lineage>
</organism>
<dbReference type="GO" id="GO:0016747">
    <property type="term" value="F:acyltransferase activity, transferring groups other than amino-acyl groups"/>
    <property type="evidence" value="ECO:0000318"/>
    <property type="project" value="GO_Central"/>
</dbReference>
<comment type="similarity">
    <text evidence="1">Belongs to the plant acyltransferase family.</text>
</comment>
<dbReference type="Pfam" id="PF02458">
    <property type="entry name" value="Transferase"/>
    <property type="match status" value="1"/>
</dbReference>
<dbReference type="Gene3D" id="3.30.559.10">
    <property type="entry name" value="Chloramphenicol acetyltransferase-like domain"/>
    <property type="match status" value="2"/>
</dbReference>
<dbReference type="Gene3D" id="1.25.40.10">
    <property type="entry name" value="Tetratricopeptide repeat domain"/>
    <property type="match status" value="1"/>
</dbReference>
<protein>
    <recommendedName>
        <fullName evidence="4">BAHD family acyltransferase, clade V</fullName>
    </recommendedName>
</protein>
<sequence length="489" mass="53695">MDFSTRPWSSSAHAGGLSNARQWFFSVATDFGVAYTRDHCVCMAEMLARSGLMDQARELVSDMPFVPDSCSWKTVLVGCLVVVIESTNFSRPSSRFKCYPHSDIRKLASLHPGKARTSSFLIVMASRLNVYAEKPMTIKPARPTKNQTIFLSNMGQQVFFHVEMLFMYDVQSPDTVNEQEKRLEVECNGARADFAGAFCDSSIAELGDLRIRNPDFRKLLVYPVDVKRIEDIALFSIQVGGFIVGIYTSHVVFDGISGCQFFSDIGRISRGESIAAKANHDSRQDGPPLAIATENLLRPPGAHETPGHSREAALQSGLVHAFKAIEGGEVSRCSTFEALTGHVWKARTTALGMDPSAIAKLFVAMNLWDMLKSPALPDGFTGNAVVAAPYVDTTADSVINGSLSLCVRKVRDAIASVNEEYIRSVIDWCEVNGHGIIELGGMIITPWSKLAFDGVDFGCAAGQRQARWCCLAAKEMAAWTCSWLWSFTR</sequence>
<proteinExistence type="inferred from homology"/>
<keyword evidence="3" id="KW-1185">Reference proteome</keyword>
<dbReference type="AlphaFoldDB" id="D8QS41"/>
<dbReference type="InterPro" id="IPR011990">
    <property type="entry name" value="TPR-like_helical_dom_sf"/>
</dbReference>
<evidence type="ECO:0008006" key="4">
    <source>
        <dbReference type="Google" id="ProtNLM"/>
    </source>
</evidence>
<dbReference type="Gramene" id="EFJ36871">
    <property type="protein sequence ID" value="EFJ36871"/>
    <property type="gene ID" value="SELMODRAFT_403654"/>
</dbReference>
<accession>D8QS41</accession>
<dbReference type="Proteomes" id="UP000001514">
    <property type="component" value="Unassembled WGS sequence"/>
</dbReference>
<reference evidence="2 3" key="1">
    <citation type="journal article" date="2011" name="Science">
        <title>The Selaginella genome identifies genetic changes associated with the evolution of vascular plants.</title>
        <authorList>
            <person name="Banks J.A."/>
            <person name="Nishiyama T."/>
            <person name="Hasebe M."/>
            <person name="Bowman J.L."/>
            <person name="Gribskov M."/>
            <person name="dePamphilis C."/>
            <person name="Albert V.A."/>
            <person name="Aono N."/>
            <person name="Aoyama T."/>
            <person name="Ambrose B.A."/>
            <person name="Ashton N.W."/>
            <person name="Axtell M.J."/>
            <person name="Barker E."/>
            <person name="Barker M.S."/>
            <person name="Bennetzen J.L."/>
            <person name="Bonawitz N.D."/>
            <person name="Chapple C."/>
            <person name="Cheng C."/>
            <person name="Correa L.G."/>
            <person name="Dacre M."/>
            <person name="DeBarry J."/>
            <person name="Dreyer I."/>
            <person name="Elias M."/>
            <person name="Engstrom E.M."/>
            <person name="Estelle M."/>
            <person name="Feng L."/>
            <person name="Finet C."/>
            <person name="Floyd S.K."/>
            <person name="Frommer W.B."/>
            <person name="Fujita T."/>
            <person name="Gramzow L."/>
            <person name="Gutensohn M."/>
            <person name="Harholt J."/>
            <person name="Hattori M."/>
            <person name="Heyl A."/>
            <person name="Hirai T."/>
            <person name="Hiwatashi Y."/>
            <person name="Ishikawa M."/>
            <person name="Iwata M."/>
            <person name="Karol K.G."/>
            <person name="Koehler B."/>
            <person name="Kolukisaoglu U."/>
            <person name="Kubo M."/>
            <person name="Kurata T."/>
            <person name="Lalonde S."/>
            <person name="Li K."/>
            <person name="Li Y."/>
            <person name="Litt A."/>
            <person name="Lyons E."/>
            <person name="Manning G."/>
            <person name="Maruyama T."/>
            <person name="Michael T.P."/>
            <person name="Mikami K."/>
            <person name="Miyazaki S."/>
            <person name="Morinaga S."/>
            <person name="Murata T."/>
            <person name="Mueller-Roeber B."/>
            <person name="Nelson D.R."/>
            <person name="Obara M."/>
            <person name="Oguri Y."/>
            <person name="Olmstead R.G."/>
            <person name="Onodera N."/>
            <person name="Petersen B.L."/>
            <person name="Pils B."/>
            <person name="Prigge M."/>
            <person name="Rensing S.A."/>
            <person name="Riano-Pachon D.M."/>
            <person name="Roberts A.W."/>
            <person name="Sato Y."/>
            <person name="Scheller H.V."/>
            <person name="Schulz B."/>
            <person name="Schulz C."/>
            <person name="Shakirov E.V."/>
            <person name="Shibagaki N."/>
            <person name="Shinohara N."/>
            <person name="Shippen D.E."/>
            <person name="Soerensen I."/>
            <person name="Sotooka R."/>
            <person name="Sugimoto N."/>
            <person name="Sugita M."/>
            <person name="Sumikawa N."/>
            <person name="Tanurdzic M."/>
            <person name="Theissen G."/>
            <person name="Ulvskov P."/>
            <person name="Wakazuki S."/>
            <person name="Weng J.K."/>
            <person name="Willats W.W."/>
            <person name="Wipf D."/>
            <person name="Wolf P.G."/>
            <person name="Yang L."/>
            <person name="Zimmer A.D."/>
            <person name="Zhu Q."/>
            <person name="Mitros T."/>
            <person name="Hellsten U."/>
            <person name="Loque D."/>
            <person name="Otillar R."/>
            <person name="Salamov A."/>
            <person name="Schmutz J."/>
            <person name="Shapiro H."/>
            <person name="Lindquist E."/>
            <person name="Lucas S."/>
            <person name="Rokhsar D."/>
            <person name="Grigoriev I.V."/>
        </authorList>
    </citation>
    <scope>NUCLEOTIDE SEQUENCE [LARGE SCALE GENOMIC DNA]</scope>
</reference>
<dbReference type="PANTHER" id="PTHR31642">
    <property type="entry name" value="TRICHOTHECENE 3-O-ACETYLTRANSFERASE"/>
    <property type="match status" value="1"/>
</dbReference>
<dbReference type="PANTHER" id="PTHR31642:SF231">
    <property type="entry name" value="BAHD FAMILY ACYLTRANSFERASE, CLADE V"/>
    <property type="match status" value="1"/>
</dbReference>
<dbReference type="EMBL" id="GL377566">
    <property type="protein sequence ID" value="EFJ36871.1"/>
    <property type="molecule type" value="Genomic_DNA"/>
</dbReference>
<gene>
    <name evidence="2" type="ORF">SELMODRAFT_403654</name>
</gene>
<evidence type="ECO:0000313" key="2">
    <source>
        <dbReference type="EMBL" id="EFJ36871.1"/>
    </source>
</evidence>
<dbReference type="InterPro" id="IPR023213">
    <property type="entry name" value="CAT-like_dom_sf"/>
</dbReference>
<dbReference type="STRING" id="88036.D8QS41"/>
<dbReference type="InParanoid" id="D8QS41"/>
<dbReference type="InterPro" id="IPR050317">
    <property type="entry name" value="Plant_Fungal_Acyltransferase"/>
</dbReference>
<dbReference type="KEGG" id="smo:SELMODRAFT_403654"/>
<name>D8QS41_SELML</name>
<dbReference type="eggNOG" id="KOG4197">
    <property type="taxonomic scope" value="Eukaryota"/>
</dbReference>